<reference evidence="2 3" key="1">
    <citation type="submission" date="2018-11" db="EMBL/GenBank/DDBJ databases">
        <authorList>
            <person name="Mardanov A.V."/>
            <person name="Ravin N.V."/>
            <person name="Dedysh S.N."/>
        </authorList>
    </citation>
    <scope>NUCLEOTIDE SEQUENCE [LARGE SCALE GENOMIC DNA]</scope>
    <source>
        <strain evidence="2 3">AF10</strain>
    </source>
</reference>
<dbReference type="Proteomes" id="UP000289437">
    <property type="component" value="Unassembled WGS sequence"/>
</dbReference>
<protein>
    <submittedName>
        <fullName evidence="2">Uncharacterized protein</fullName>
    </submittedName>
</protein>
<evidence type="ECO:0000313" key="3">
    <source>
        <dbReference type="Proteomes" id="UP000289437"/>
    </source>
</evidence>
<keyword evidence="1" id="KW-0812">Transmembrane</keyword>
<evidence type="ECO:0000313" key="2">
    <source>
        <dbReference type="EMBL" id="RXH56139.1"/>
    </source>
</evidence>
<reference evidence="3" key="2">
    <citation type="submission" date="2019-02" db="EMBL/GenBank/DDBJ databases">
        <title>Granulicella sibirica sp. nov., a psychrotolerant acidobacterium isolated from an organic soil layer in forested tundra, West Siberia.</title>
        <authorList>
            <person name="Oshkin I.Y."/>
            <person name="Kulichevskaya I.S."/>
            <person name="Rijpstra W.I.C."/>
            <person name="Sinninghe Damste J.S."/>
            <person name="Rakitin A.L."/>
            <person name="Ravin N.V."/>
            <person name="Dedysh S.N."/>
        </authorList>
    </citation>
    <scope>NUCLEOTIDE SEQUENCE [LARGE SCALE GENOMIC DNA]</scope>
    <source>
        <strain evidence="3">AF10</strain>
    </source>
</reference>
<dbReference type="EMBL" id="RDSM01000002">
    <property type="protein sequence ID" value="RXH56139.1"/>
    <property type="molecule type" value="Genomic_DNA"/>
</dbReference>
<sequence>MVPMNEKFSATDQGGQQTRSVDEFPELARIARRQLFVIRSYKAIALAPFCLFLFIVLKLAPNAGGRGWDALIFFTLGWAMFVAGVAFRYTFWGFDCPSCEKRFGMGPDCRTCSFPRHAPIAGGGISELNLFGKGEE</sequence>
<feature type="transmembrane region" description="Helical" evidence="1">
    <location>
        <begin position="41"/>
        <end position="60"/>
    </location>
</feature>
<gene>
    <name evidence="2" type="ORF">GRAN_2996</name>
</gene>
<organism evidence="2 3">
    <name type="scientific">Granulicella sibirica</name>
    <dbReference type="NCBI Taxonomy" id="2479048"/>
    <lineage>
        <taxon>Bacteria</taxon>
        <taxon>Pseudomonadati</taxon>
        <taxon>Acidobacteriota</taxon>
        <taxon>Terriglobia</taxon>
        <taxon>Terriglobales</taxon>
        <taxon>Acidobacteriaceae</taxon>
        <taxon>Granulicella</taxon>
    </lineage>
</organism>
<proteinExistence type="predicted"/>
<keyword evidence="3" id="KW-1185">Reference proteome</keyword>
<feature type="transmembrane region" description="Helical" evidence="1">
    <location>
        <begin position="72"/>
        <end position="92"/>
    </location>
</feature>
<dbReference type="AlphaFoldDB" id="A0A4Q0T2J7"/>
<keyword evidence="1" id="KW-1133">Transmembrane helix</keyword>
<name>A0A4Q0T2J7_9BACT</name>
<evidence type="ECO:0000256" key="1">
    <source>
        <dbReference type="SAM" id="Phobius"/>
    </source>
</evidence>
<keyword evidence="1" id="KW-0472">Membrane</keyword>
<comment type="caution">
    <text evidence="2">The sequence shown here is derived from an EMBL/GenBank/DDBJ whole genome shotgun (WGS) entry which is preliminary data.</text>
</comment>
<accession>A0A4Q0T2J7</accession>